<feature type="domain" description="RNA polymerase sigma-70 region 2" evidence="5">
    <location>
        <begin position="27"/>
        <end position="93"/>
    </location>
</feature>
<protein>
    <submittedName>
        <fullName evidence="7">RNA polymerase sigma-70 factor (ECF subfamily)</fullName>
    </submittedName>
</protein>
<dbReference type="OrthoDB" id="679904at2"/>
<name>A0A4R6WIY4_9SPHI</name>
<comment type="caution">
    <text evidence="7">The sequence shown here is derived from an EMBL/GenBank/DDBJ whole genome shotgun (WGS) entry which is preliminary data.</text>
</comment>
<evidence type="ECO:0000259" key="6">
    <source>
        <dbReference type="Pfam" id="PF08281"/>
    </source>
</evidence>
<evidence type="ECO:0000313" key="7">
    <source>
        <dbReference type="EMBL" id="TDQ75438.1"/>
    </source>
</evidence>
<organism evidence="7 8">
    <name type="scientific">Sphingobacterium yanglingense</name>
    <dbReference type="NCBI Taxonomy" id="1437280"/>
    <lineage>
        <taxon>Bacteria</taxon>
        <taxon>Pseudomonadati</taxon>
        <taxon>Bacteroidota</taxon>
        <taxon>Sphingobacteriia</taxon>
        <taxon>Sphingobacteriales</taxon>
        <taxon>Sphingobacteriaceae</taxon>
        <taxon>Sphingobacterium</taxon>
    </lineage>
</organism>
<comment type="similarity">
    <text evidence="1">Belongs to the sigma-70 factor family. ECF subfamily.</text>
</comment>
<dbReference type="InterPro" id="IPR039425">
    <property type="entry name" value="RNA_pol_sigma-70-like"/>
</dbReference>
<dbReference type="Proteomes" id="UP000295292">
    <property type="component" value="Unassembled WGS sequence"/>
</dbReference>
<dbReference type="InterPro" id="IPR014284">
    <property type="entry name" value="RNA_pol_sigma-70_dom"/>
</dbReference>
<dbReference type="GO" id="GO:0003677">
    <property type="term" value="F:DNA binding"/>
    <property type="evidence" value="ECO:0007669"/>
    <property type="project" value="InterPro"/>
</dbReference>
<sequence>MKAYSGYSDEHLFSLVQKGDNAAFDVLYERFFSLLYVHALRKLQDAQEAKDLVQETFITLYQKKETLGEIENFSGYLYVLLKNKILNFLEKKKVRSNYLDHLDTLSIHNSTESYVFEKELRTQIEEGIELLPEKMRLVFEMSRFDYLSHREIGEKLNISDKTVKRQIVNALKIIRSKINFLFF</sequence>
<dbReference type="CDD" id="cd06171">
    <property type="entry name" value="Sigma70_r4"/>
    <property type="match status" value="1"/>
</dbReference>
<dbReference type="SUPFAM" id="SSF88946">
    <property type="entry name" value="Sigma2 domain of RNA polymerase sigma factors"/>
    <property type="match status" value="1"/>
</dbReference>
<dbReference type="Gene3D" id="1.10.1740.10">
    <property type="match status" value="1"/>
</dbReference>
<gene>
    <name evidence="7" type="ORF">CLV99_4043</name>
</gene>
<dbReference type="GO" id="GO:0006352">
    <property type="term" value="P:DNA-templated transcription initiation"/>
    <property type="evidence" value="ECO:0007669"/>
    <property type="project" value="InterPro"/>
</dbReference>
<accession>A0A4R6WIY4</accession>
<evidence type="ECO:0000256" key="3">
    <source>
        <dbReference type="ARBA" id="ARBA00023082"/>
    </source>
</evidence>
<dbReference type="NCBIfam" id="TIGR02937">
    <property type="entry name" value="sigma70-ECF"/>
    <property type="match status" value="1"/>
</dbReference>
<keyword evidence="2" id="KW-0805">Transcription regulation</keyword>
<dbReference type="SUPFAM" id="SSF88659">
    <property type="entry name" value="Sigma3 and sigma4 domains of RNA polymerase sigma factors"/>
    <property type="match status" value="1"/>
</dbReference>
<keyword evidence="3" id="KW-0731">Sigma factor</keyword>
<dbReference type="GO" id="GO:0016987">
    <property type="term" value="F:sigma factor activity"/>
    <property type="evidence" value="ECO:0007669"/>
    <property type="project" value="UniProtKB-KW"/>
</dbReference>
<evidence type="ECO:0000259" key="5">
    <source>
        <dbReference type="Pfam" id="PF04542"/>
    </source>
</evidence>
<dbReference type="InterPro" id="IPR014327">
    <property type="entry name" value="RNA_pol_sigma70_bacteroid"/>
</dbReference>
<dbReference type="InterPro" id="IPR013249">
    <property type="entry name" value="RNA_pol_sigma70_r4_t2"/>
</dbReference>
<dbReference type="InterPro" id="IPR007627">
    <property type="entry name" value="RNA_pol_sigma70_r2"/>
</dbReference>
<dbReference type="RefSeq" id="WP_133586194.1">
    <property type="nucleotide sequence ID" value="NZ_SNYV01000017.1"/>
</dbReference>
<dbReference type="PANTHER" id="PTHR43133:SF46">
    <property type="entry name" value="RNA POLYMERASE SIGMA-70 FACTOR ECF SUBFAMILY"/>
    <property type="match status" value="1"/>
</dbReference>
<dbReference type="PANTHER" id="PTHR43133">
    <property type="entry name" value="RNA POLYMERASE ECF-TYPE SIGMA FACTO"/>
    <property type="match status" value="1"/>
</dbReference>
<keyword evidence="8" id="KW-1185">Reference proteome</keyword>
<dbReference type="InterPro" id="IPR036388">
    <property type="entry name" value="WH-like_DNA-bd_sf"/>
</dbReference>
<dbReference type="EMBL" id="SNYV01000017">
    <property type="protein sequence ID" value="TDQ75438.1"/>
    <property type="molecule type" value="Genomic_DNA"/>
</dbReference>
<dbReference type="Gene3D" id="1.10.10.10">
    <property type="entry name" value="Winged helix-like DNA-binding domain superfamily/Winged helix DNA-binding domain"/>
    <property type="match status" value="1"/>
</dbReference>
<evidence type="ECO:0000256" key="2">
    <source>
        <dbReference type="ARBA" id="ARBA00023015"/>
    </source>
</evidence>
<evidence type="ECO:0000256" key="4">
    <source>
        <dbReference type="ARBA" id="ARBA00023163"/>
    </source>
</evidence>
<evidence type="ECO:0000256" key="1">
    <source>
        <dbReference type="ARBA" id="ARBA00010641"/>
    </source>
</evidence>
<evidence type="ECO:0000313" key="8">
    <source>
        <dbReference type="Proteomes" id="UP000295292"/>
    </source>
</evidence>
<dbReference type="NCBIfam" id="TIGR02985">
    <property type="entry name" value="Sig70_bacteroi1"/>
    <property type="match status" value="1"/>
</dbReference>
<feature type="domain" description="RNA polymerase sigma factor 70 region 4 type 2" evidence="6">
    <location>
        <begin position="123"/>
        <end position="172"/>
    </location>
</feature>
<dbReference type="Pfam" id="PF08281">
    <property type="entry name" value="Sigma70_r4_2"/>
    <property type="match status" value="1"/>
</dbReference>
<reference evidence="7 8" key="1">
    <citation type="submission" date="2019-03" db="EMBL/GenBank/DDBJ databases">
        <title>Genomic Encyclopedia of Archaeal and Bacterial Type Strains, Phase II (KMG-II): from individual species to whole genera.</title>
        <authorList>
            <person name="Goeker M."/>
        </authorList>
    </citation>
    <scope>NUCLEOTIDE SEQUENCE [LARGE SCALE GENOMIC DNA]</scope>
    <source>
        <strain evidence="7 8">DSM 28353</strain>
    </source>
</reference>
<keyword evidence="4" id="KW-0804">Transcription</keyword>
<dbReference type="InterPro" id="IPR013325">
    <property type="entry name" value="RNA_pol_sigma_r2"/>
</dbReference>
<dbReference type="Pfam" id="PF04542">
    <property type="entry name" value="Sigma70_r2"/>
    <property type="match status" value="1"/>
</dbReference>
<dbReference type="InterPro" id="IPR013324">
    <property type="entry name" value="RNA_pol_sigma_r3/r4-like"/>
</dbReference>
<proteinExistence type="inferred from homology"/>
<dbReference type="AlphaFoldDB" id="A0A4R6WIY4"/>